<dbReference type="OrthoDB" id="1602505at2759"/>
<dbReference type="PANTHER" id="PTHR31928:SF6">
    <property type="entry name" value="DUF936 DOMAIN-CONTAINING PROTEIN"/>
    <property type="match status" value="1"/>
</dbReference>
<evidence type="ECO:0000313" key="4">
    <source>
        <dbReference type="EMBL" id="MQL80391.1"/>
    </source>
</evidence>
<feature type="region of interest" description="Disordered" evidence="1">
    <location>
        <begin position="474"/>
        <end position="543"/>
    </location>
</feature>
<feature type="domain" description="DUF936" evidence="2">
    <location>
        <begin position="4"/>
        <end position="121"/>
    </location>
</feature>
<dbReference type="Pfam" id="PF06075">
    <property type="entry name" value="DUF936"/>
    <property type="match status" value="1"/>
</dbReference>
<feature type="region of interest" description="Disordered" evidence="1">
    <location>
        <begin position="325"/>
        <end position="346"/>
    </location>
</feature>
<feature type="compositionally biased region" description="Basic and acidic residues" evidence="1">
    <location>
        <begin position="523"/>
        <end position="540"/>
    </location>
</feature>
<dbReference type="PANTHER" id="PTHR31928">
    <property type="entry name" value="EXPRESSED PROTEIN"/>
    <property type="match status" value="1"/>
</dbReference>
<evidence type="ECO:0000259" key="3">
    <source>
        <dbReference type="Pfam" id="PF21647"/>
    </source>
</evidence>
<sequence>MASLAPGILLKLLDGMNTGAAKPVGEHRSALLQVTDIVPADLDEKNLWPKHGFYIKVSDSSHSIYVSLPFEQDDLVLSNKMQLGQFIYVDRLEPGSPVPVIKGAKPLPGRHPLVGTPEPIVRMRRNGDESNPGATGEKVASAQRRGSWEQNVAGGGGAAASSPSVVKPVAFNFDDETPLKEKGPPSQMSPMIRGRPAGKMGSLDAALRSSMSHVFSSKAADSKGEALSAVRKSCLISKFPRSKIVCEGESRIPKSPFSAKKTASATTTSPPKSKCDARSTESSPPRLRFIASSSPAVKPGKKSSPVAPNACNQSVVSPHILRENARHTASSPAANSEKNSSTMMMPHMYSNQSGSPTSEDGKGHPLSLPGKLKALGKEAVQQREAAQKVALQALRDASAFETLVRVLKMFSDLSTSAKPEAPAACFDQFLSFHQEIEQAVTGMEAIQAATCCGSATEKELKKENEEPTSILLEISQNSNDQHGQTNMNSSKRRAVALPKSVSFANPEKSELKSNLGKHPRATNSKDGKKGQEDAAGDETKPPVSTLENSIRLAKQVLAEAGSWFMDFLEAALEAGLKKSKAASGASNSEKGCPQSLILKVINWIEVEQANSSKRPVHPRAAHVARKLRIKAKNP</sequence>
<feature type="compositionally biased region" description="Low complexity" evidence="1">
    <location>
        <begin position="253"/>
        <end position="272"/>
    </location>
</feature>
<protein>
    <submittedName>
        <fullName evidence="4">Uncharacterized protein</fullName>
    </submittedName>
</protein>
<evidence type="ECO:0000256" key="1">
    <source>
        <dbReference type="SAM" id="MobiDB-lite"/>
    </source>
</evidence>
<dbReference type="EMBL" id="NMUH01000505">
    <property type="protein sequence ID" value="MQL80391.1"/>
    <property type="molecule type" value="Genomic_DNA"/>
</dbReference>
<reference evidence="4" key="1">
    <citation type="submission" date="2017-07" db="EMBL/GenBank/DDBJ databases">
        <title>Taro Niue Genome Assembly and Annotation.</title>
        <authorList>
            <person name="Atibalentja N."/>
            <person name="Keating K."/>
            <person name="Fields C.J."/>
        </authorList>
    </citation>
    <scope>NUCLEOTIDE SEQUENCE</scope>
    <source>
        <strain evidence="4">Niue_2</strain>
        <tissue evidence="4">Leaf</tissue>
    </source>
</reference>
<feature type="region of interest" description="Disordered" evidence="1">
    <location>
        <begin position="100"/>
        <end position="160"/>
    </location>
</feature>
<keyword evidence="5" id="KW-1185">Reference proteome</keyword>
<feature type="compositionally biased region" description="Polar residues" evidence="1">
    <location>
        <begin position="327"/>
        <end position="346"/>
    </location>
</feature>
<name>A0A843UAA2_COLES</name>
<dbReference type="Pfam" id="PF21647">
    <property type="entry name" value="DUF6857"/>
    <property type="match status" value="1"/>
</dbReference>
<dbReference type="AlphaFoldDB" id="A0A843UAA2"/>
<dbReference type="Proteomes" id="UP000652761">
    <property type="component" value="Unassembled WGS sequence"/>
</dbReference>
<organism evidence="4 5">
    <name type="scientific">Colocasia esculenta</name>
    <name type="common">Wild taro</name>
    <name type="synonym">Arum esculentum</name>
    <dbReference type="NCBI Taxonomy" id="4460"/>
    <lineage>
        <taxon>Eukaryota</taxon>
        <taxon>Viridiplantae</taxon>
        <taxon>Streptophyta</taxon>
        <taxon>Embryophyta</taxon>
        <taxon>Tracheophyta</taxon>
        <taxon>Spermatophyta</taxon>
        <taxon>Magnoliopsida</taxon>
        <taxon>Liliopsida</taxon>
        <taxon>Araceae</taxon>
        <taxon>Aroideae</taxon>
        <taxon>Colocasieae</taxon>
        <taxon>Colocasia</taxon>
    </lineage>
</organism>
<evidence type="ECO:0000313" key="5">
    <source>
        <dbReference type="Proteomes" id="UP000652761"/>
    </source>
</evidence>
<evidence type="ECO:0000259" key="2">
    <source>
        <dbReference type="Pfam" id="PF06075"/>
    </source>
</evidence>
<dbReference type="InterPro" id="IPR010341">
    <property type="entry name" value="DUF936_pln"/>
</dbReference>
<feature type="domain" description="DUF6857" evidence="3">
    <location>
        <begin position="367"/>
        <end position="590"/>
    </location>
</feature>
<feature type="region of interest" description="Disordered" evidence="1">
    <location>
        <begin position="253"/>
        <end position="312"/>
    </location>
</feature>
<accession>A0A843UAA2</accession>
<proteinExistence type="predicted"/>
<feature type="compositionally biased region" description="Polar residues" evidence="1">
    <location>
        <begin position="474"/>
        <end position="489"/>
    </location>
</feature>
<dbReference type="InterPro" id="IPR049172">
    <property type="entry name" value="DUF6857_pln"/>
</dbReference>
<comment type="caution">
    <text evidence="4">The sequence shown here is derived from an EMBL/GenBank/DDBJ whole genome shotgun (WGS) entry which is preliminary data.</text>
</comment>
<dbReference type="InterPro" id="IPR048297">
    <property type="entry name" value="DUF936_dom_pln"/>
</dbReference>
<gene>
    <name evidence="4" type="ORF">Taro_012835</name>
</gene>